<dbReference type="PROSITE" id="PS51720">
    <property type="entry name" value="G_AIG1"/>
    <property type="match status" value="1"/>
</dbReference>
<sequence>TALWWKERKGQNSIPPVIHNLRIVLLGKTGSGKSATGNTILGRKTCKKATRHYDERTVSVIDTPGIFDTSIEKDQLKREIEKCIMLSVPGPHIFLLMIRLDIRFTEEEKNAVKWITDSFGEEASKYTLVLFTRGDQLMEKSIESYLHKSPELRELIHSYTAGYFVLDNTRMENHTQVADLFEKIDKIVQLNGQHYTSGIYEEAQRKMNLDKQWEKRADTMSKAADQLFMGAVVAAVVNTPVVGGAAASLGSLLMLTVIEAKIPTKAFTIQHN</sequence>
<organism evidence="5 6">
    <name type="scientific">Dicentrarchus labrax</name>
    <name type="common">European seabass</name>
    <name type="synonym">Morone labrax</name>
    <dbReference type="NCBI Taxonomy" id="13489"/>
    <lineage>
        <taxon>Eukaryota</taxon>
        <taxon>Metazoa</taxon>
        <taxon>Chordata</taxon>
        <taxon>Craniata</taxon>
        <taxon>Vertebrata</taxon>
        <taxon>Euteleostomi</taxon>
        <taxon>Actinopterygii</taxon>
        <taxon>Neopterygii</taxon>
        <taxon>Teleostei</taxon>
        <taxon>Neoteleostei</taxon>
        <taxon>Acanthomorphata</taxon>
        <taxon>Eupercaria</taxon>
        <taxon>Moronidae</taxon>
        <taxon>Dicentrarchus</taxon>
    </lineage>
</organism>
<dbReference type="GeneTree" id="ENSGT01140000282522"/>
<dbReference type="Ensembl" id="ENSDLAT00005042133.2">
    <property type="protein sequence ID" value="ENSDLAP00005039455.2"/>
    <property type="gene ID" value="ENSDLAG00005017619.2"/>
</dbReference>
<dbReference type="InterPro" id="IPR027417">
    <property type="entry name" value="P-loop_NTPase"/>
</dbReference>
<dbReference type="FunFam" id="3.40.50.300:FF:000366">
    <property type="entry name" value="GTPase, IMAP family member 2"/>
    <property type="match status" value="1"/>
</dbReference>
<keyword evidence="2" id="KW-0547">Nucleotide-binding</keyword>
<dbReference type="CDD" id="cd01852">
    <property type="entry name" value="AIG1"/>
    <property type="match status" value="1"/>
</dbReference>
<evidence type="ECO:0000256" key="3">
    <source>
        <dbReference type="ARBA" id="ARBA00023134"/>
    </source>
</evidence>
<evidence type="ECO:0000259" key="4">
    <source>
        <dbReference type="PROSITE" id="PS51720"/>
    </source>
</evidence>
<dbReference type="Pfam" id="PF04548">
    <property type="entry name" value="AIG1"/>
    <property type="match status" value="1"/>
</dbReference>
<dbReference type="PANTHER" id="PTHR10903:SF188">
    <property type="entry name" value="GTPASE IMAP FAMILY MEMBER 2-LIKE-RELATED"/>
    <property type="match status" value="1"/>
</dbReference>
<dbReference type="AlphaFoldDB" id="A0A8C4NQD1"/>
<evidence type="ECO:0000256" key="1">
    <source>
        <dbReference type="ARBA" id="ARBA00008535"/>
    </source>
</evidence>
<comment type="similarity">
    <text evidence="1">Belongs to the TRAFAC class TrmE-Era-EngA-EngB-Septin-like GTPase superfamily. AIG1/Toc34/Toc159-like paraseptin GTPase family. IAN subfamily.</text>
</comment>
<keyword evidence="6" id="KW-1185">Reference proteome</keyword>
<name>A0A8C4NQD1_DICLA</name>
<evidence type="ECO:0000256" key="2">
    <source>
        <dbReference type="ARBA" id="ARBA00022741"/>
    </source>
</evidence>
<dbReference type="Proteomes" id="UP000694389">
    <property type="component" value="Unassembled WGS sequence"/>
</dbReference>
<proteinExistence type="inferred from homology"/>
<feature type="domain" description="AIG1-type G" evidence="4">
    <location>
        <begin position="18"/>
        <end position="204"/>
    </location>
</feature>
<dbReference type="InterPro" id="IPR006703">
    <property type="entry name" value="G_AIG1"/>
</dbReference>
<keyword evidence="3" id="KW-0342">GTP-binding</keyword>
<dbReference type="SUPFAM" id="SSF52540">
    <property type="entry name" value="P-loop containing nucleoside triphosphate hydrolases"/>
    <property type="match status" value="1"/>
</dbReference>
<dbReference type="PANTHER" id="PTHR10903">
    <property type="entry name" value="GTPASE, IMAP FAMILY MEMBER-RELATED"/>
    <property type="match status" value="1"/>
</dbReference>
<evidence type="ECO:0000313" key="6">
    <source>
        <dbReference type="Proteomes" id="UP000694389"/>
    </source>
</evidence>
<dbReference type="InterPro" id="IPR045058">
    <property type="entry name" value="GIMA/IAN/Toc"/>
</dbReference>
<reference evidence="5" key="1">
    <citation type="submission" date="2025-08" db="UniProtKB">
        <authorList>
            <consortium name="Ensembl"/>
        </authorList>
    </citation>
    <scope>IDENTIFICATION</scope>
</reference>
<protein>
    <submittedName>
        <fullName evidence="5">Zgc:171452</fullName>
    </submittedName>
</protein>
<dbReference type="GO" id="GO:0005525">
    <property type="term" value="F:GTP binding"/>
    <property type="evidence" value="ECO:0007669"/>
    <property type="project" value="UniProtKB-KW"/>
</dbReference>
<accession>A0A8C4NQD1</accession>
<evidence type="ECO:0000313" key="5">
    <source>
        <dbReference type="Ensembl" id="ENSDLAP00005039455.2"/>
    </source>
</evidence>
<reference evidence="5" key="2">
    <citation type="submission" date="2025-09" db="UniProtKB">
        <authorList>
            <consortium name="Ensembl"/>
        </authorList>
    </citation>
    <scope>IDENTIFICATION</scope>
</reference>
<dbReference type="Gene3D" id="3.40.50.300">
    <property type="entry name" value="P-loop containing nucleotide triphosphate hydrolases"/>
    <property type="match status" value="1"/>
</dbReference>